<proteinExistence type="predicted"/>
<gene>
    <name evidence="4" type="ORF">C6N75_29730</name>
</gene>
<accession>A0A2S9PMQ0</accession>
<dbReference type="Gene3D" id="3.10.580.10">
    <property type="entry name" value="CBS-domain"/>
    <property type="match status" value="1"/>
</dbReference>
<dbReference type="OrthoDB" id="9789996at2"/>
<dbReference type="EMBL" id="PVLV01000731">
    <property type="protein sequence ID" value="PRH75670.1"/>
    <property type="molecule type" value="Genomic_DNA"/>
</dbReference>
<evidence type="ECO:0000259" key="3">
    <source>
        <dbReference type="PROSITE" id="PS51371"/>
    </source>
</evidence>
<dbReference type="PROSITE" id="PS51371">
    <property type="entry name" value="CBS"/>
    <property type="match status" value="2"/>
</dbReference>
<dbReference type="PANTHER" id="PTHR43080">
    <property type="entry name" value="CBS DOMAIN-CONTAINING PROTEIN CBSX3, MITOCHONDRIAL"/>
    <property type="match status" value="1"/>
</dbReference>
<dbReference type="InterPro" id="IPR051257">
    <property type="entry name" value="Diverse_CBS-Domain"/>
</dbReference>
<dbReference type="InterPro" id="IPR000644">
    <property type="entry name" value="CBS_dom"/>
</dbReference>
<comment type="caution">
    <text evidence="4">The sequence shown here is derived from an EMBL/GenBank/DDBJ whole genome shotgun (WGS) entry which is preliminary data.</text>
</comment>
<evidence type="ECO:0000313" key="4">
    <source>
        <dbReference type="EMBL" id="PRH75670.1"/>
    </source>
</evidence>
<dbReference type="InterPro" id="IPR046342">
    <property type="entry name" value="CBS_dom_sf"/>
</dbReference>
<keyword evidence="5" id="KW-1185">Reference proteome</keyword>
<feature type="domain" description="CBS" evidence="3">
    <location>
        <begin position="8"/>
        <end position="65"/>
    </location>
</feature>
<dbReference type="PANTHER" id="PTHR43080:SF2">
    <property type="entry name" value="CBS DOMAIN-CONTAINING PROTEIN"/>
    <property type="match status" value="1"/>
</dbReference>
<protein>
    <submittedName>
        <fullName evidence="4">CBS domain-containing protein</fullName>
    </submittedName>
</protein>
<keyword evidence="1 2" id="KW-0129">CBS domain</keyword>
<name>A0A2S9PMQ0_9ACTN</name>
<sequence length="138" mass="15036">MPNARQLMTRGAECVGEEDTVLEAARRMRRLGVGALPICGADDRLKGMLTDRDIVVKALGADRDPATTTAGELAQGEVVYVDADDDARFVLRRMTEHKVRRLPVIEDHRLVGMVSQADVARALPEPDVGDLLEALSTD</sequence>
<dbReference type="Pfam" id="PF00571">
    <property type="entry name" value="CBS"/>
    <property type="match status" value="2"/>
</dbReference>
<evidence type="ECO:0000256" key="2">
    <source>
        <dbReference type="PROSITE-ProRule" id="PRU00703"/>
    </source>
</evidence>
<dbReference type="CDD" id="cd04622">
    <property type="entry name" value="CBS_pair_HRP1_like"/>
    <property type="match status" value="1"/>
</dbReference>
<evidence type="ECO:0000256" key="1">
    <source>
        <dbReference type="ARBA" id="ARBA00023122"/>
    </source>
</evidence>
<feature type="domain" description="CBS" evidence="3">
    <location>
        <begin position="73"/>
        <end position="131"/>
    </location>
</feature>
<dbReference type="RefSeq" id="WP_105871935.1">
    <property type="nucleotide sequence ID" value="NZ_PVLV01000731.1"/>
</dbReference>
<dbReference type="Proteomes" id="UP000239322">
    <property type="component" value="Unassembled WGS sequence"/>
</dbReference>
<dbReference type="SMART" id="SM00116">
    <property type="entry name" value="CBS"/>
    <property type="match status" value="2"/>
</dbReference>
<evidence type="ECO:0000313" key="5">
    <source>
        <dbReference type="Proteomes" id="UP000239322"/>
    </source>
</evidence>
<dbReference type="AlphaFoldDB" id="A0A2S9PMQ0"/>
<dbReference type="SUPFAM" id="SSF54631">
    <property type="entry name" value="CBS-domain pair"/>
    <property type="match status" value="1"/>
</dbReference>
<reference evidence="4 5" key="1">
    <citation type="submission" date="2018-03" db="EMBL/GenBank/DDBJ databases">
        <title>Novel Streptomyces sp. from soil.</title>
        <authorList>
            <person name="Tan G.Y.A."/>
            <person name="Lee Z.Y."/>
        </authorList>
    </citation>
    <scope>NUCLEOTIDE SEQUENCE [LARGE SCALE GENOMIC DNA]</scope>
    <source>
        <strain evidence="4 5">ST5x</strain>
    </source>
</reference>
<organism evidence="4 5">
    <name type="scientific">Streptomyces solincola</name>
    <dbReference type="NCBI Taxonomy" id="2100817"/>
    <lineage>
        <taxon>Bacteria</taxon>
        <taxon>Bacillati</taxon>
        <taxon>Actinomycetota</taxon>
        <taxon>Actinomycetes</taxon>
        <taxon>Kitasatosporales</taxon>
        <taxon>Streptomycetaceae</taxon>
        <taxon>Streptomyces</taxon>
    </lineage>
</organism>